<evidence type="ECO:0000313" key="1">
    <source>
        <dbReference type="EMBL" id="CAG8499941.1"/>
    </source>
</evidence>
<evidence type="ECO:0000313" key="2">
    <source>
        <dbReference type="Proteomes" id="UP000789375"/>
    </source>
</evidence>
<proteinExistence type="predicted"/>
<reference evidence="1" key="1">
    <citation type="submission" date="2021-06" db="EMBL/GenBank/DDBJ databases">
        <authorList>
            <person name="Kallberg Y."/>
            <person name="Tangrot J."/>
            <person name="Rosling A."/>
        </authorList>
    </citation>
    <scope>NUCLEOTIDE SEQUENCE</scope>
    <source>
        <strain evidence="1">87-6 pot B 2015</strain>
    </source>
</reference>
<dbReference type="Proteomes" id="UP000789375">
    <property type="component" value="Unassembled WGS sequence"/>
</dbReference>
<accession>A0A9N9EZS4</accession>
<protein>
    <submittedName>
        <fullName evidence="1">16171_t:CDS:1</fullName>
    </submittedName>
</protein>
<gene>
    <name evidence="1" type="ORF">FMOSSE_LOCUS3984</name>
</gene>
<organism evidence="1 2">
    <name type="scientific">Funneliformis mosseae</name>
    <name type="common">Endomycorrhizal fungus</name>
    <name type="synonym">Glomus mosseae</name>
    <dbReference type="NCBI Taxonomy" id="27381"/>
    <lineage>
        <taxon>Eukaryota</taxon>
        <taxon>Fungi</taxon>
        <taxon>Fungi incertae sedis</taxon>
        <taxon>Mucoromycota</taxon>
        <taxon>Glomeromycotina</taxon>
        <taxon>Glomeromycetes</taxon>
        <taxon>Glomerales</taxon>
        <taxon>Glomeraceae</taxon>
        <taxon>Funneliformis</taxon>
    </lineage>
</organism>
<comment type="caution">
    <text evidence="1">The sequence shown here is derived from an EMBL/GenBank/DDBJ whole genome shotgun (WGS) entry which is preliminary data.</text>
</comment>
<dbReference type="AlphaFoldDB" id="A0A9N9EZS4"/>
<keyword evidence="2" id="KW-1185">Reference proteome</keyword>
<dbReference type="EMBL" id="CAJVPP010000639">
    <property type="protein sequence ID" value="CAG8499941.1"/>
    <property type="molecule type" value="Genomic_DNA"/>
</dbReference>
<name>A0A9N9EZS4_FUNMO</name>
<sequence>MSASAGVSLIYSFHSVWNCYPFRNLVQITGRTLKMLKGFSGEYVSELLDANWEKEGKEAIASAASLLKFHVKDPDANQNIDLDENFLETNTNICIKIWNQQEESNHRSATR</sequence>